<dbReference type="RefSeq" id="WP_260992123.1">
    <property type="nucleotide sequence ID" value="NZ_JAODWD010000002.1"/>
</dbReference>
<reference evidence="4" key="1">
    <citation type="submission" date="2023-07" db="EMBL/GenBank/DDBJ databases">
        <authorList>
            <person name="Deng Y."/>
            <person name="Zhang Y.-Q."/>
        </authorList>
    </citation>
    <scope>NUCLEOTIDE SEQUENCE [LARGE SCALE GENOMIC DNA]</scope>
    <source>
        <strain evidence="4">CPCC 205710</strain>
    </source>
</reference>
<dbReference type="Proteomes" id="UP001206639">
    <property type="component" value="Unassembled WGS sequence"/>
</dbReference>
<dbReference type="InterPro" id="IPR004176">
    <property type="entry name" value="Clp_R_N"/>
</dbReference>
<dbReference type="Pfam" id="PF02861">
    <property type="entry name" value="Clp_N"/>
    <property type="match status" value="1"/>
</dbReference>
<dbReference type="EMBL" id="JAODWD010000002">
    <property type="protein sequence ID" value="MCT7658033.1"/>
    <property type="molecule type" value="Genomic_DNA"/>
</dbReference>
<comment type="caution">
    <text evidence="3">The sequence shown here is derived from an EMBL/GenBank/DDBJ whole genome shotgun (WGS) entry which is preliminary data.</text>
</comment>
<gene>
    <name evidence="3" type="ORF">N4S67_06325</name>
</gene>
<dbReference type="Gene3D" id="1.10.1780.10">
    <property type="entry name" value="Clp, N-terminal domain"/>
    <property type="match status" value="1"/>
</dbReference>
<dbReference type="InterPro" id="IPR011990">
    <property type="entry name" value="TPR-like_helical_dom_sf"/>
</dbReference>
<evidence type="ECO:0000256" key="1">
    <source>
        <dbReference type="PROSITE-ProRule" id="PRU01251"/>
    </source>
</evidence>
<organism evidence="3 4">
    <name type="scientific">Mycobacterium deserti</name>
    <dbReference type="NCBI Taxonomy" id="2978347"/>
    <lineage>
        <taxon>Bacteria</taxon>
        <taxon>Bacillati</taxon>
        <taxon>Actinomycetota</taxon>
        <taxon>Actinomycetes</taxon>
        <taxon>Mycobacteriales</taxon>
        <taxon>Mycobacteriaceae</taxon>
        <taxon>Mycobacterium</taxon>
    </lineage>
</organism>
<keyword evidence="1" id="KW-0677">Repeat</keyword>
<name>A0ABT2M6Z2_9MYCO</name>
<keyword evidence="4" id="KW-1185">Reference proteome</keyword>
<accession>A0ABT2M6Z2</accession>
<dbReference type="InterPro" id="IPR036628">
    <property type="entry name" value="Clp_N_dom_sf"/>
</dbReference>
<dbReference type="Gene3D" id="1.25.40.10">
    <property type="entry name" value="Tetratricopeptide repeat domain"/>
    <property type="match status" value="1"/>
</dbReference>
<dbReference type="SUPFAM" id="SSF48452">
    <property type="entry name" value="TPR-like"/>
    <property type="match status" value="1"/>
</dbReference>
<evidence type="ECO:0000313" key="4">
    <source>
        <dbReference type="Proteomes" id="UP001206639"/>
    </source>
</evidence>
<evidence type="ECO:0000259" key="2">
    <source>
        <dbReference type="PROSITE" id="PS51903"/>
    </source>
</evidence>
<feature type="domain" description="Clp R" evidence="2">
    <location>
        <begin position="1"/>
        <end position="79"/>
    </location>
</feature>
<proteinExistence type="predicted"/>
<dbReference type="PROSITE" id="PS51903">
    <property type="entry name" value="CLP_R"/>
    <property type="match status" value="1"/>
</dbReference>
<sequence>MAESEEPEQRAPSLIILKRMLARGKSIARERGHSVVGTDDLLLALLIDVDTPVGQLMEQHGADYDSVKLQLAASQPRYGPQPQSRRPHSIRVGNRKLGFTVALGLLKSMRGIASREAADDHEGALAHGQQLDALAERSGISTLRAFAHVQVGSSNLALGRLNPAHNAFAAAAALHSAPTVTWSVFAPKIDPIEVVDDALYGLCEVADQRNDADKSAEIAALEHLREFRTQYGSDETAAWTAERLARIHAVNEDFATAARWGEIAVEEYRRAGAAEGAANAARSVAESYRRSGNPERGLAAAEQAIEGAVVACNKAPEVSARFERARANRALGKPTEAWQEFSSAPAR</sequence>
<evidence type="ECO:0000313" key="3">
    <source>
        <dbReference type="EMBL" id="MCT7658033.1"/>
    </source>
</evidence>
<protein>
    <recommendedName>
        <fullName evidence="2">Clp R domain-containing protein</fullName>
    </recommendedName>
</protein>
<dbReference type="SUPFAM" id="SSF81923">
    <property type="entry name" value="Double Clp-N motif"/>
    <property type="match status" value="1"/>
</dbReference>